<keyword evidence="3 10" id="KW-0479">Metal-binding</keyword>
<keyword evidence="1 10" id="KW-0963">Cytoplasm</keyword>
<comment type="subcellular location">
    <subcellularLocation>
        <location evidence="10">Cytoplasm</location>
    </subcellularLocation>
</comment>
<evidence type="ECO:0000256" key="9">
    <source>
        <dbReference type="ARBA" id="ARBA00023134"/>
    </source>
</evidence>
<dbReference type="HAMAP" id="MF_01820">
    <property type="entry name" value="GTPase_RsgA"/>
    <property type="match status" value="1"/>
</dbReference>
<dbReference type="EC" id="3.6.1.-" evidence="10"/>
<keyword evidence="5 10" id="KW-0547">Nucleotide-binding</keyword>
<feature type="binding site" evidence="10">
    <location>
        <begin position="186"/>
        <end position="194"/>
    </location>
    <ligand>
        <name>GTP</name>
        <dbReference type="ChEBI" id="CHEBI:37565"/>
    </ligand>
</feature>
<feature type="binding site" evidence="10">
    <location>
        <position position="269"/>
    </location>
    <ligand>
        <name>Zn(2+)</name>
        <dbReference type="ChEBI" id="CHEBI:29105"/>
    </ligand>
</feature>
<dbReference type="GO" id="GO:0046872">
    <property type="term" value="F:metal ion binding"/>
    <property type="evidence" value="ECO:0007669"/>
    <property type="project" value="UniProtKB-KW"/>
</dbReference>
<evidence type="ECO:0000256" key="7">
    <source>
        <dbReference type="ARBA" id="ARBA00022833"/>
    </source>
</evidence>
<keyword evidence="8 10" id="KW-0694">RNA-binding</keyword>
<dbReference type="Pfam" id="PF03193">
    <property type="entry name" value="RsgA_GTPase"/>
    <property type="match status" value="1"/>
</dbReference>
<evidence type="ECO:0000259" key="12">
    <source>
        <dbReference type="PROSITE" id="PS51721"/>
    </source>
</evidence>
<evidence type="ECO:0000256" key="8">
    <source>
        <dbReference type="ARBA" id="ARBA00022884"/>
    </source>
</evidence>
<keyword evidence="6 10" id="KW-0378">Hydrolase</keyword>
<dbReference type="SUPFAM" id="SSF50249">
    <property type="entry name" value="Nucleic acid-binding proteins"/>
    <property type="match status" value="1"/>
</dbReference>
<protein>
    <recommendedName>
        <fullName evidence="10">Small ribosomal subunit biogenesis GTPase RsgA</fullName>
        <ecNumber evidence="10">3.6.1.-</ecNumber>
    </recommendedName>
</protein>
<evidence type="ECO:0000313" key="14">
    <source>
        <dbReference type="Proteomes" id="UP000272238"/>
    </source>
</evidence>
<dbReference type="GO" id="GO:0019843">
    <property type="term" value="F:rRNA binding"/>
    <property type="evidence" value="ECO:0007669"/>
    <property type="project" value="UniProtKB-KW"/>
</dbReference>
<dbReference type="EMBL" id="RBZN01000019">
    <property type="protein sequence ID" value="RKQ16714.1"/>
    <property type="molecule type" value="Genomic_DNA"/>
</dbReference>
<evidence type="ECO:0000256" key="4">
    <source>
        <dbReference type="ARBA" id="ARBA00022730"/>
    </source>
</evidence>
<keyword evidence="4 10" id="KW-0699">rRNA-binding</keyword>
<feature type="binding site" evidence="10">
    <location>
        <position position="264"/>
    </location>
    <ligand>
        <name>Zn(2+)</name>
        <dbReference type="ChEBI" id="CHEBI:29105"/>
    </ligand>
</feature>
<feature type="binding site" evidence="10">
    <location>
        <position position="271"/>
    </location>
    <ligand>
        <name>Zn(2+)</name>
        <dbReference type="ChEBI" id="CHEBI:29105"/>
    </ligand>
</feature>
<feature type="domain" description="EngC GTPase" evidence="11">
    <location>
        <begin position="95"/>
        <end position="241"/>
    </location>
</feature>
<dbReference type="InterPro" id="IPR030378">
    <property type="entry name" value="G_CP_dom"/>
</dbReference>
<dbReference type="PROSITE" id="PS50936">
    <property type="entry name" value="ENGC_GTPASE"/>
    <property type="match status" value="1"/>
</dbReference>
<dbReference type="OrthoDB" id="9809485at2"/>
<evidence type="ECO:0000259" key="11">
    <source>
        <dbReference type="PROSITE" id="PS50936"/>
    </source>
</evidence>
<dbReference type="PANTHER" id="PTHR32120:SF10">
    <property type="entry name" value="SMALL RIBOSOMAL SUBUNIT BIOGENESIS GTPASE RSGA"/>
    <property type="match status" value="1"/>
</dbReference>
<keyword evidence="9 10" id="KW-0342">GTP-binding</keyword>
<evidence type="ECO:0000256" key="2">
    <source>
        <dbReference type="ARBA" id="ARBA00022517"/>
    </source>
</evidence>
<feature type="domain" description="CP-type G" evidence="12">
    <location>
        <begin position="86"/>
        <end position="243"/>
    </location>
</feature>
<dbReference type="InterPro" id="IPR010914">
    <property type="entry name" value="RsgA_GTPase_dom"/>
</dbReference>
<keyword evidence="14" id="KW-1185">Reference proteome</keyword>
<dbReference type="InterPro" id="IPR027417">
    <property type="entry name" value="P-loop_NTPase"/>
</dbReference>
<reference evidence="13 14" key="1">
    <citation type="journal article" date="2016" name="Antonie Van Leeuwenhoek">
        <title>Lysinibacillus endophyticus sp. nov., an indole-3-acetic acid producing endophytic bacterium isolated from corn root (Zea mays cv. Xinken-5).</title>
        <authorList>
            <person name="Yu J."/>
            <person name="Guan X."/>
            <person name="Liu C."/>
            <person name="Xiang W."/>
            <person name="Yu Z."/>
            <person name="Liu X."/>
            <person name="Wang G."/>
        </authorList>
    </citation>
    <scope>NUCLEOTIDE SEQUENCE [LARGE SCALE GENOMIC DNA]</scope>
    <source>
        <strain evidence="13 14">DSM 100506</strain>
    </source>
</reference>
<feature type="binding site" evidence="10">
    <location>
        <position position="277"/>
    </location>
    <ligand>
        <name>Zn(2+)</name>
        <dbReference type="ChEBI" id="CHEBI:29105"/>
    </ligand>
</feature>
<dbReference type="PANTHER" id="PTHR32120">
    <property type="entry name" value="SMALL RIBOSOMAL SUBUNIT BIOGENESIS GTPASE RSGA"/>
    <property type="match status" value="1"/>
</dbReference>
<evidence type="ECO:0000313" key="13">
    <source>
        <dbReference type="EMBL" id="RKQ16714.1"/>
    </source>
</evidence>
<dbReference type="CDD" id="cd01854">
    <property type="entry name" value="YjeQ_EngC"/>
    <property type="match status" value="1"/>
</dbReference>
<feature type="binding site" evidence="10">
    <location>
        <begin position="134"/>
        <end position="137"/>
    </location>
    <ligand>
        <name>GTP</name>
        <dbReference type="ChEBI" id="CHEBI:37565"/>
    </ligand>
</feature>
<dbReference type="Gene3D" id="1.10.40.50">
    <property type="entry name" value="Probable gtpase engc, domain 3"/>
    <property type="match status" value="1"/>
</dbReference>
<dbReference type="SUPFAM" id="SSF52540">
    <property type="entry name" value="P-loop containing nucleoside triphosphate hydrolases"/>
    <property type="match status" value="1"/>
</dbReference>
<gene>
    <name evidence="10 13" type="primary">rsgA</name>
    <name evidence="13" type="ORF">D8M03_09215</name>
</gene>
<sequence>MLQEAKKFNNLIIGRVSSQSKNNYKVITELGEISAQISGKFRYNVIDLSDYPAVGDFVLIDNSQGTAVIHHVLTRKSVFARKVAGSKTDTQIVATNIDTIFICMSLNNDFNLRRLERYLSIAWDSGAKPVIVLTKADLCNDIEEKLNEISLIAFGVDVLVTSSMSEDGFDSLKNYLSPGHTAAFIGSSGVGKSTLINRLLGQERLETSSIRNDDKGRHTTTRRELFILPALGVVIDTPGMRELGIISADLSKSFADIDELATQCKFNDCTHKNEPKCAVQNAITTGELTVERLESYWKLKKETKYDGLNSRMIEKEKINTIFHEFGGLKNARKFMKEQKKNKGR</sequence>
<keyword evidence="7 10" id="KW-0862">Zinc</keyword>
<dbReference type="Gene3D" id="3.40.50.300">
    <property type="entry name" value="P-loop containing nucleotide triphosphate hydrolases"/>
    <property type="match status" value="1"/>
</dbReference>
<evidence type="ECO:0000256" key="1">
    <source>
        <dbReference type="ARBA" id="ARBA00022490"/>
    </source>
</evidence>
<evidence type="ECO:0000256" key="10">
    <source>
        <dbReference type="HAMAP-Rule" id="MF_01820"/>
    </source>
</evidence>
<accession>A0A494Z2J8</accession>
<keyword evidence="2 10" id="KW-0690">Ribosome biogenesis</keyword>
<dbReference type="RefSeq" id="WP_121214525.1">
    <property type="nucleotide sequence ID" value="NZ_RBZN01000019.1"/>
</dbReference>
<evidence type="ECO:0000256" key="3">
    <source>
        <dbReference type="ARBA" id="ARBA00022723"/>
    </source>
</evidence>
<comment type="subunit">
    <text evidence="10">Monomer. Associates with 30S ribosomal subunit, binds 16S rRNA.</text>
</comment>
<dbReference type="AlphaFoldDB" id="A0A494Z2J8"/>
<dbReference type="GO" id="GO:0003924">
    <property type="term" value="F:GTPase activity"/>
    <property type="evidence" value="ECO:0007669"/>
    <property type="project" value="UniProtKB-UniRule"/>
</dbReference>
<comment type="cofactor">
    <cofactor evidence="10">
        <name>Zn(2+)</name>
        <dbReference type="ChEBI" id="CHEBI:29105"/>
    </cofactor>
    <text evidence="10">Binds 1 zinc ion per subunit.</text>
</comment>
<organism evidence="13 14">
    <name type="scientific">Ureibacillus endophyticus</name>
    <dbReference type="NCBI Taxonomy" id="1978490"/>
    <lineage>
        <taxon>Bacteria</taxon>
        <taxon>Bacillati</taxon>
        <taxon>Bacillota</taxon>
        <taxon>Bacilli</taxon>
        <taxon>Bacillales</taxon>
        <taxon>Caryophanaceae</taxon>
        <taxon>Ureibacillus</taxon>
    </lineage>
</organism>
<dbReference type="GO" id="GO:0042274">
    <property type="term" value="P:ribosomal small subunit biogenesis"/>
    <property type="evidence" value="ECO:0007669"/>
    <property type="project" value="UniProtKB-UniRule"/>
</dbReference>
<name>A0A494Z2J8_9BACL</name>
<comment type="function">
    <text evidence="10">One of several proteins that assist in the late maturation steps of the functional core of the 30S ribosomal subunit. Helps release RbfA from mature subunits. May play a role in the assembly of ribosomal proteins into the subunit. Circularly permuted GTPase that catalyzes slow GTP hydrolysis, GTPase activity is stimulated by the 30S ribosomal subunit.</text>
</comment>
<evidence type="ECO:0000256" key="6">
    <source>
        <dbReference type="ARBA" id="ARBA00022801"/>
    </source>
</evidence>
<dbReference type="GO" id="GO:0005525">
    <property type="term" value="F:GTP binding"/>
    <property type="evidence" value="ECO:0007669"/>
    <property type="project" value="UniProtKB-UniRule"/>
</dbReference>
<dbReference type="PROSITE" id="PS51721">
    <property type="entry name" value="G_CP"/>
    <property type="match status" value="1"/>
</dbReference>
<proteinExistence type="inferred from homology"/>
<dbReference type="GO" id="GO:0005737">
    <property type="term" value="C:cytoplasm"/>
    <property type="evidence" value="ECO:0007669"/>
    <property type="project" value="UniProtKB-SubCell"/>
</dbReference>
<comment type="caution">
    <text evidence="13">The sequence shown here is derived from an EMBL/GenBank/DDBJ whole genome shotgun (WGS) entry which is preliminary data.</text>
</comment>
<dbReference type="InterPro" id="IPR004881">
    <property type="entry name" value="Ribosome_biogen_GTPase_RsgA"/>
</dbReference>
<dbReference type="NCBIfam" id="TIGR00157">
    <property type="entry name" value="ribosome small subunit-dependent GTPase A"/>
    <property type="match status" value="1"/>
</dbReference>
<dbReference type="Proteomes" id="UP000272238">
    <property type="component" value="Unassembled WGS sequence"/>
</dbReference>
<evidence type="ECO:0000256" key="5">
    <source>
        <dbReference type="ARBA" id="ARBA00022741"/>
    </source>
</evidence>
<dbReference type="InterPro" id="IPR012340">
    <property type="entry name" value="NA-bd_OB-fold"/>
</dbReference>
<comment type="similarity">
    <text evidence="10">Belongs to the TRAFAC class YlqF/YawG GTPase family. RsgA subfamily.</text>
</comment>